<evidence type="ECO:0000256" key="2">
    <source>
        <dbReference type="ARBA" id="ARBA00022705"/>
    </source>
</evidence>
<dbReference type="GO" id="GO:0006269">
    <property type="term" value="P:DNA replication, synthesis of primer"/>
    <property type="evidence" value="ECO:0007669"/>
    <property type="project" value="UniProtKB-KW"/>
</dbReference>
<name>A0A5Q0BE76_9GAMM</name>
<dbReference type="FunCoup" id="A0A5Q0BE76">
    <property type="interactions" value="353"/>
</dbReference>
<feature type="binding site" evidence="12">
    <location>
        <position position="481"/>
    </location>
    <ligand>
        <name>Zn(2+)</name>
        <dbReference type="ChEBI" id="CHEBI:29105"/>
        <label>2</label>
    </ligand>
</feature>
<feature type="binding site" evidence="12">
    <location>
        <position position="454"/>
    </location>
    <ligand>
        <name>Zn(2+)</name>
        <dbReference type="ChEBI" id="CHEBI:29105"/>
        <label>1</label>
    </ligand>
</feature>
<dbReference type="NCBIfam" id="NF004067">
    <property type="entry name" value="PRK05580.1-4"/>
    <property type="match status" value="1"/>
</dbReference>
<dbReference type="GO" id="GO:0005524">
    <property type="term" value="F:ATP binding"/>
    <property type="evidence" value="ECO:0007669"/>
    <property type="project" value="UniProtKB-UniRule"/>
</dbReference>
<keyword evidence="7 12" id="KW-0862">Zinc</keyword>
<feature type="binding site" evidence="12">
    <location>
        <position position="463"/>
    </location>
    <ligand>
        <name>Zn(2+)</name>
        <dbReference type="ChEBI" id="CHEBI:29105"/>
        <label>2</label>
    </ligand>
</feature>
<evidence type="ECO:0000313" key="14">
    <source>
        <dbReference type="EMBL" id="QFY42165.1"/>
    </source>
</evidence>
<feature type="binding site" evidence="12">
    <location>
        <position position="478"/>
    </location>
    <ligand>
        <name>Zn(2+)</name>
        <dbReference type="ChEBI" id="CHEBI:29105"/>
        <label>2</label>
    </ligand>
</feature>
<dbReference type="GO" id="GO:0006310">
    <property type="term" value="P:DNA recombination"/>
    <property type="evidence" value="ECO:0007669"/>
    <property type="project" value="InterPro"/>
</dbReference>
<dbReference type="PANTHER" id="PTHR30580">
    <property type="entry name" value="PRIMOSOMAL PROTEIN N"/>
    <property type="match status" value="1"/>
</dbReference>
<keyword evidence="1 12" id="KW-0639">Primosome</keyword>
<keyword evidence="8 12" id="KW-0067">ATP-binding</keyword>
<keyword evidence="3 12" id="KW-0479">Metal-binding</keyword>
<dbReference type="AlphaFoldDB" id="A0A5Q0BE76"/>
<dbReference type="Pfam" id="PF00271">
    <property type="entry name" value="Helicase_C"/>
    <property type="match status" value="1"/>
</dbReference>
<evidence type="ECO:0000256" key="11">
    <source>
        <dbReference type="ARBA" id="ARBA00048988"/>
    </source>
</evidence>
<dbReference type="InterPro" id="IPR041222">
    <property type="entry name" value="PriA_3primeBD"/>
</dbReference>
<dbReference type="InterPro" id="IPR027417">
    <property type="entry name" value="P-loop_NTPase"/>
</dbReference>
<dbReference type="EC" id="5.6.2.4" evidence="12"/>
<comment type="catalytic activity">
    <reaction evidence="12">
        <text>Couples ATP hydrolysis with the unwinding of duplex DNA by translocating in the 3'-5' direction.</text>
        <dbReference type="EC" id="5.6.2.4"/>
    </reaction>
</comment>
<evidence type="ECO:0000256" key="6">
    <source>
        <dbReference type="ARBA" id="ARBA00022806"/>
    </source>
</evidence>
<dbReference type="Pfam" id="PF00270">
    <property type="entry name" value="DEAD"/>
    <property type="match status" value="1"/>
</dbReference>
<dbReference type="OrthoDB" id="9759544at2"/>
<dbReference type="KEGG" id="mmob:F6R98_05560"/>
<dbReference type="PROSITE" id="PS51192">
    <property type="entry name" value="HELICASE_ATP_BIND_1"/>
    <property type="match status" value="1"/>
</dbReference>
<comment type="subunit">
    <text evidence="12">Component of the replication restart primosome.</text>
</comment>
<dbReference type="GO" id="GO:0008270">
    <property type="term" value="F:zinc ion binding"/>
    <property type="evidence" value="ECO:0007669"/>
    <property type="project" value="UniProtKB-UniRule"/>
</dbReference>
<evidence type="ECO:0000256" key="7">
    <source>
        <dbReference type="ARBA" id="ARBA00022833"/>
    </source>
</evidence>
<dbReference type="EMBL" id="CP044205">
    <property type="protein sequence ID" value="QFY42165.1"/>
    <property type="molecule type" value="Genomic_DNA"/>
</dbReference>
<dbReference type="InParanoid" id="A0A5Q0BE76"/>
<dbReference type="NCBIfam" id="TIGR00595">
    <property type="entry name" value="priA"/>
    <property type="match status" value="1"/>
</dbReference>
<dbReference type="Pfam" id="PF17764">
    <property type="entry name" value="PriA_3primeBD"/>
    <property type="match status" value="1"/>
</dbReference>
<accession>A0A5Q0BE76</accession>
<dbReference type="InterPro" id="IPR001650">
    <property type="entry name" value="Helicase_C-like"/>
</dbReference>
<dbReference type="GO" id="GO:0006302">
    <property type="term" value="P:double-strand break repair"/>
    <property type="evidence" value="ECO:0007669"/>
    <property type="project" value="InterPro"/>
</dbReference>
<dbReference type="Pfam" id="PF18319">
    <property type="entry name" value="Zn_ribbon_PriA"/>
    <property type="match status" value="1"/>
</dbReference>
<dbReference type="FunFam" id="3.40.1440.60:FF:000001">
    <property type="entry name" value="Primosomal protein N"/>
    <property type="match status" value="1"/>
</dbReference>
<dbReference type="HAMAP" id="MF_00983">
    <property type="entry name" value="PriA"/>
    <property type="match status" value="1"/>
</dbReference>
<dbReference type="GO" id="GO:1990077">
    <property type="term" value="C:primosome complex"/>
    <property type="evidence" value="ECO:0007669"/>
    <property type="project" value="UniProtKB-UniRule"/>
</dbReference>
<evidence type="ECO:0000256" key="1">
    <source>
        <dbReference type="ARBA" id="ARBA00022515"/>
    </source>
</evidence>
<dbReference type="GO" id="GO:0006270">
    <property type="term" value="P:DNA replication initiation"/>
    <property type="evidence" value="ECO:0007669"/>
    <property type="project" value="TreeGrafter"/>
</dbReference>
<comment type="function">
    <text evidence="12">Initiates the restart of stalled replication forks, which reloads the replicative helicase on sites other than the origin of replication. Recognizes and binds to abandoned replication forks and remodels them to uncover a helicase loading site. Promotes assembly of the primosome at these replication forks.</text>
</comment>
<evidence type="ECO:0000256" key="3">
    <source>
        <dbReference type="ARBA" id="ARBA00022723"/>
    </source>
</evidence>
<dbReference type="FunFam" id="3.40.50.300:FF:000489">
    <property type="entry name" value="Primosome assembly protein PriA"/>
    <property type="match status" value="1"/>
</dbReference>
<feature type="domain" description="Helicase ATP-binding" evidence="13">
    <location>
        <begin position="226"/>
        <end position="392"/>
    </location>
</feature>
<feature type="binding site" evidence="12">
    <location>
        <position position="451"/>
    </location>
    <ligand>
        <name>Zn(2+)</name>
        <dbReference type="ChEBI" id="CHEBI:29105"/>
        <label>1</label>
    </ligand>
</feature>
<keyword evidence="4 12" id="KW-0547">Nucleotide-binding</keyword>
<comment type="cofactor">
    <cofactor evidence="12">
        <name>Zn(2+)</name>
        <dbReference type="ChEBI" id="CHEBI:29105"/>
    </cofactor>
    <text evidence="12">Binds 2 zinc ions per subunit.</text>
</comment>
<organism evidence="14 15">
    <name type="scientific">Candidatus Methylospira mobilis</name>
    <dbReference type="NCBI Taxonomy" id="1808979"/>
    <lineage>
        <taxon>Bacteria</taxon>
        <taxon>Pseudomonadati</taxon>
        <taxon>Pseudomonadota</taxon>
        <taxon>Gammaproteobacteria</taxon>
        <taxon>Methylococcales</taxon>
        <taxon>Methylococcaceae</taxon>
        <taxon>Candidatus Methylospira</taxon>
    </lineage>
</organism>
<dbReference type="RefSeq" id="WP_153248147.1">
    <property type="nucleotide sequence ID" value="NZ_CP044205.1"/>
</dbReference>
<evidence type="ECO:0000256" key="10">
    <source>
        <dbReference type="ARBA" id="ARBA00023235"/>
    </source>
</evidence>
<keyword evidence="10 12" id="KW-0413">Isomerase</keyword>
<keyword evidence="2 12" id="KW-0235">DNA replication</keyword>
<feature type="binding site" evidence="12">
    <location>
        <position position="460"/>
    </location>
    <ligand>
        <name>Zn(2+)</name>
        <dbReference type="ChEBI" id="CHEBI:29105"/>
        <label>2</label>
    </ligand>
</feature>
<evidence type="ECO:0000256" key="12">
    <source>
        <dbReference type="HAMAP-Rule" id="MF_00983"/>
    </source>
</evidence>
<dbReference type="Gene3D" id="3.40.50.300">
    <property type="entry name" value="P-loop containing nucleotide triphosphate hydrolases"/>
    <property type="match status" value="2"/>
</dbReference>
<evidence type="ECO:0000313" key="15">
    <source>
        <dbReference type="Proteomes" id="UP000325755"/>
    </source>
</evidence>
<dbReference type="SUPFAM" id="SSF52540">
    <property type="entry name" value="P-loop containing nucleoside triphosphate hydrolases"/>
    <property type="match status" value="1"/>
</dbReference>
<keyword evidence="9 12" id="KW-0238">DNA-binding</keyword>
<dbReference type="Proteomes" id="UP000325755">
    <property type="component" value="Chromosome"/>
</dbReference>
<protein>
    <recommendedName>
        <fullName evidence="12">Replication restart protein PriA</fullName>
    </recommendedName>
    <alternativeName>
        <fullName evidence="12">ATP-dependent DNA helicase PriA</fullName>
        <ecNumber evidence="12">5.6.2.4</ecNumber>
    </alternativeName>
    <alternativeName>
        <fullName evidence="12">DNA 3'-5' helicase PriA</fullName>
    </alternativeName>
</protein>
<dbReference type="InterPro" id="IPR014001">
    <property type="entry name" value="Helicase_ATP-bd"/>
</dbReference>
<sequence>MRKREDFFQFHAVQVALPLPLRQVFDYTAPPEAVESGLQVGARVLVPFGSGQGERIMTGVVTGFPAVSQEDRRGLKPVLQVLDEQSLLSSDDCEILLWASRYYHHPIGEVFASAFPVLLRKGRPAVDERTTRILRLTALGVAAQPPAQAVRRRLLLDSLRAREDGIPLPELSALDWDWRSVVRGMRRQGWVEIADAPQVPLSSAPLPSVPMPELNETQRRAVDAVLSSMEGYRAFLLEGVTGSGKTEVYLRLVEQALQRGLQSLVLVPEISLTPQLESRFQSRFGLSVRVFHSALNESERARNWQAFQRGAARIMLGTRSAVFAPMSAPGLIILDEEHDLSFKQQDGFRFSARDIAVMRARTLNIPVLMGSATPSLESLVNVARKRYLHLSMPKRAGAALEPVFQLVDIRNAALQGGMSPALLNRIAETLKRGEQSLLFLNRRGYAPTLICHACGWVGICPRCDVNLVVHESSGRLCCHRCGYEQARMRRCPACGAEDMRALGLGTERVELALRECFPQARTLRIDRDSARGKGRLAEMLDTVHDGAVDILLGTQMLAKGHHFPDVTLVGILNVDAGLTSPDFRALEHAAQLIVQVAGRAGRAEKPGHVMLQTRYPDHPLLLKLLREGYAAFSARLLEERKSAALPPYSYQALWRAEANDAEKPMVLLSLIRDFLEKDTGGVQVLGPVRAPLARQAGRHRCQLLFQSQQRPLLHKKIDEVIAQLAAYPQSRRARWSVEIEPVDFL</sequence>
<comment type="catalytic activity">
    <reaction evidence="11 12">
        <text>ATP + H2O = ADP + phosphate + H(+)</text>
        <dbReference type="Rhea" id="RHEA:13065"/>
        <dbReference type="ChEBI" id="CHEBI:15377"/>
        <dbReference type="ChEBI" id="CHEBI:15378"/>
        <dbReference type="ChEBI" id="CHEBI:30616"/>
        <dbReference type="ChEBI" id="CHEBI:43474"/>
        <dbReference type="ChEBI" id="CHEBI:456216"/>
        <dbReference type="EC" id="5.6.2.4"/>
    </reaction>
</comment>
<dbReference type="GO" id="GO:0003677">
    <property type="term" value="F:DNA binding"/>
    <property type="evidence" value="ECO:0007669"/>
    <property type="project" value="UniProtKB-UniRule"/>
</dbReference>
<evidence type="ECO:0000259" key="13">
    <source>
        <dbReference type="PROSITE" id="PS51192"/>
    </source>
</evidence>
<keyword evidence="6 12" id="KW-0347">Helicase</keyword>
<dbReference type="InterPro" id="IPR005259">
    <property type="entry name" value="PriA"/>
</dbReference>
<evidence type="ECO:0000256" key="5">
    <source>
        <dbReference type="ARBA" id="ARBA00022801"/>
    </source>
</evidence>
<comment type="similarity">
    <text evidence="12">Belongs to the helicase family. PriA subfamily.</text>
</comment>
<evidence type="ECO:0000256" key="8">
    <source>
        <dbReference type="ARBA" id="ARBA00022840"/>
    </source>
</evidence>
<gene>
    <name evidence="12" type="primary">priA</name>
    <name evidence="14" type="ORF">F6R98_05560</name>
</gene>
<proteinExistence type="inferred from homology"/>
<dbReference type="Pfam" id="PF18074">
    <property type="entry name" value="PriA_C"/>
    <property type="match status" value="1"/>
</dbReference>
<dbReference type="InterPro" id="IPR040498">
    <property type="entry name" value="PriA_CRR"/>
</dbReference>
<dbReference type="CDD" id="cd17929">
    <property type="entry name" value="DEXHc_priA"/>
    <property type="match status" value="1"/>
</dbReference>
<keyword evidence="5 12" id="KW-0378">Hydrolase</keyword>
<dbReference type="GO" id="GO:0043138">
    <property type="term" value="F:3'-5' DNA helicase activity"/>
    <property type="evidence" value="ECO:0007669"/>
    <property type="project" value="UniProtKB-EC"/>
</dbReference>
<reference evidence="14 15" key="1">
    <citation type="submission" date="2019-09" db="EMBL/GenBank/DDBJ databases">
        <title>Ecophysiology of the spiral-shaped methanotroph Methylospira mobilis as revealed by the complete genome sequence.</title>
        <authorList>
            <person name="Oshkin I.Y."/>
            <person name="Dedysh S.N."/>
            <person name="Miroshnikov K."/>
            <person name="Danilova O.V."/>
            <person name="Hakobyan A."/>
            <person name="Liesack W."/>
        </authorList>
    </citation>
    <scope>NUCLEOTIDE SEQUENCE [LARGE SCALE GENOMIC DNA]</scope>
    <source>
        <strain evidence="14 15">Shm1</strain>
    </source>
</reference>
<dbReference type="Gene3D" id="3.40.1440.60">
    <property type="entry name" value="PriA, 3(prime) DNA-binding domain"/>
    <property type="match status" value="1"/>
</dbReference>
<dbReference type="InterPro" id="IPR041236">
    <property type="entry name" value="PriA_C"/>
</dbReference>
<dbReference type="InterPro" id="IPR011545">
    <property type="entry name" value="DEAD/DEAH_box_helicase_dom"/>
</dbReference>
<evidence type="ECO:0000256" key="9">
    <source>
        <dbReference type="ARBA" id="ARBA00023125"/>
    </source>
</evidence>
<evidence type="ECO:0000256" key="4">
    <source>
        <dbReference type="ARBA" id="ARBA00022741"/>
    </source>
</evidence>
<dbReference type="GO" id="GO:0016787">
    <property type="term" value="F:hydrolase activity"/>
    <property type="evidence" value="ECO:0007669"/>
    <property type="project" value="UniProtKB-KW"/>
</dbReference>
<dbReference type="SMART" id="SM00490">
    <property type="entry name" value="HELICc"/>
    <property type="match status" value="1"/>
</dbReference>
<feature type="binding site" evidence="12">
    <location>
        <position position="491"/>
    </location>
    <ligand>
        <name>Zn(2+)</name>
        <dbReference type="ChEBI" id="CHEBI:29105"/>
        <label>1</label>
    </ligand>
</feature>
<keyword evidence="15" id="KW-1185">Reference proteome</keyword>
<dbReference type="CDD" id="cd18804">
    <property type="entry name" value="SF2_C_priA"/>
    <property type="match status" value="1"/>
</dbReference>
<dbReference type="PANTHER" id="PTHR30580:SF0">
    <property type="entry name" value="PRIMOSOMAL PROTEIN N"/>
    <property type="match status" value="1"/>
</dbReference>
<dbReference type="SMART" id="SM00487">
    <property type="entry name" value="DEXDc"/>
    <property type="match status" value="1"/>
</dbReference>
<feature type="binding site" evidence="12">
    <location>
        <position position="494"/>
    </location>
    <ligand>
        <name>Zn(2+)</name>
        <dbReference type="ChEBI" id="CHEBI:29105"/>
        <label>1</label>
    </ligand>
</feature>
<dbReference type="InterPro" id="IPR042115">
    <property type="entry name" value="PriA_3primeBD_sf"/>
</dbReference>